<keyword evidence="4 5" id="KW-0472">Membrane</keyword>
<dbReference type="PANTHER" id="PTHR11863">
    <property type="entry name" value="STEROL DESATURASE"/>
    <property type="match status" value="1"/>
</dbReference>
<dbReference type="InterPro" id="IPR006694">
    <property type="entry name" value="Fatty_acid_hydroxylase"/>
</dbReference>
<gene>
    <name evidence="7" type="ORF">DIURU_000187</name>
</gene>
<dbReference type="RefSeq" id="XP_034014998.1">
    <property type="nucleotide sequence ID" value="XM_034154460.1"/>
</dbReference>
<dbReference type="GO" id="GO:0016491">
    <property type="term" value="F:oxidoreductase activity"/>
    <property type="evidence" value="ECO:0007669"/>
    <property type="project" value="InterPro"/>
</dbReference>
<feature type="transmembrane region" description="Helical" evidence="5">
    <location>
        <begin position="141"/>
        <end position="161"/>
    </location>
</feature>
<evidence type="ECO:0000313" key="8">
    <source>
        <dbReference type="Proteomes" id="UP000449547"/>
    </source>
</evidence>
<keyword evidence="2 5" id="KW-0812">Transmembrane</keyword>
<keyword evidence="8" id="KW-1185">Reference proteome</keyword>
<evidence type="ECO:0000256" key="3">
    <source>
        <dbReference type="ARBA" id="ARBA00022989"/>
    </source>
</evidence>
<keyword evidence="3 5" id="KW-1133">Transmembrane helix</keyword>
<feature type="transmembrane region" description="Helical" evidence="5">
    <location>
        <begin position="39"/>
        <end position="60"/>
    </location>
</feature>
<evidence type="ECO:0000256" key="2">
    <source>
        <dbReference type="ARBA" id="ARBA00022692"/>
    </source>
</evidence>
<dbReference type="GO" id="GO:0016020">
    <property type="term" value="C:membrane"/>
    <property type="evidence" value="ECO:0007669"/>
    <property type="project" value="UniProtKB-SubCell"/>
</dbReference>
<evidence type="ECO:0000256" key="5">
    <source>
        <dbReference type="SAM" id="Phobius"/>
    </source>
</evidence>
<dbReference type="GeneID" id="54778840"/>
<dbReference type="AlphaFoldDB" id="A0A642UZA5"/>
<evidence type="ECO:0000256" key="1">
    <source>
        <dbReference type="ARBA" id="ARBA00004370"/>
    </source>
</evidence>
<dbReference type="VEuPathDB" id="FungiDB:DIURU_000187"/>
<dbReference type="EMBL" id="SWFT01000008">
    <property type="protein sequence ID" value="KAA8908398.1"/>
    <property type="molecule type" value="Genomic_DNA"/>
</dbReference>
<dbReference type="Pfam" id="PF04116">
    <property type="entry name" value="FA_hydroxylase"/>
    <property type="match status" value="1"/>
</dbReference>
<dbReference type="OrthoDB" id="408954at2759"/>
<dbReference type="InterPro" id="IPR050307">
    <property type="entry name" value="Sterol_Desaturase_Related"/>
</dbReference>
<proteinExistence type="predicted"/>
<comment type="caution">
    <text evidence="7">The sequence shown here is derived from an EMBL/GenBank/DDBJ whole genome shotgun (WGS) entry which is preliminary data.</text>
</comment>
<feature type="domain" description="Fatty acid hydroxylase" evidence="6">
    <location>
        <begin position="151"/>
        <end position="287"/>
    </location>
</feature>
<reference evidence="7 8" key="1">
    <citation type="submission" date="2019-07" db="EMBL/GenBank/DDBJ databases">
        <title>Genome assembly of two rare yeast pathogens: Diutina rugosa and Trichomonascus ciferrii.</title>
        <authorList>
            <person name="Mixao V."/>
            <person name="Saus E."/>
            <person name="Hansen A."/>
            <person name="Lass-Flor C."/>
            <person name="Gabaldon T."/>
        </authorList>
    </citation>
    <scope>NUCLEOTIDE SEQUENCE [LARGE SCALE GENOMIC DNA]</scope>
    <source>
        <strain evidence="7 8">CBS 613</strain>
    </source>
</reference>
<feature type="transmembrane region" description="Helical" evidence="5">
    <location>
        <begin position="88"/>
        <end position="109"/>
    </location>
</feature>
<evidence type="ECO:0000259" key="6">
    <source>
        <dbReference type="Pfam" id="PF04116"/>
    </source>
</evidence>
<dbReference type="GO" id="GO:0005506">
    <property type="term" value="F:iron ion binding"/>
    <property type="evidence" value="ECO:0007669"/>
    <property type="project" value="InterPro"/>
</dbReference>
<dbReference type="OMA" id="FFIFWDR"/>
<dbReference type="GO" id="GO:0008610">
    <property type="term" value="P:lipid biosynthetic process"/>
    <property type="evidence" value="ECO:0007669"/>
    <property type="project" value="InterPro"/>
</dbReference>
<evidence type="ECO:0000256" key="4">
    <source>
        <dbReference type="ARBA" id="ARBA00023136"/>
    </source>
</evidence>
<protein>
    <recommendedName>
        <fullName evidence="6">Fatty acid hydroxylase domain-containing protein</fullName>
    </recommendedName>
</protein>
<name>A0A642UZA5_DIURU</name>
<dbReference type="Proteomes" id="UP000449547">
    <property type="component" value="Unassembled WGS sequence"/>
</dbReference>
<evidence type="ECO:0000313" key="7">
    <source>
        <dbReference type="EMBL" id="KAA8908398.1"/>
    </source>
</evidence>
<accession>A0A642UZA5</accession>
<organism evidence="7 8">
    <name type="scientific">Diutina rugosa</name>
    <name type="common">Yeast</name>
    <name type="synonym">Candida rugosa</name>
    <dbReference type="NCBI Taxonomy" id="5481"/>
    <lineage>
        <taxon>Eukaryota</taxon>
        <taxon>Fungi</taxon>
        <taxon>Dikarya</taxon>
        <taxon>Ascomycota</taxon>
        <taxon>Saccharomycotina</taxon>
        <taxon>Pichiomycetes</taxon>
        <taxon>Debaryomycetaceae</taxon>
        <taxon>Diutina</taxon>
    </lineage>
</organism>
<sequence length="322" mass="38454">MSNATAVLNDVYRVMESPVFTEKVVLTPRPDLIPGIPDYFVALFSPIVAYWVYASIFHVVDVYELAEKYRIHPSEEEERRNKVTLREVVKDVLLQHFIQTFVGVVVYFFEPPKTTGHELELMWQLRHQLPSSVPSWAIYYGYYYAWPVIKFLLGITVIDTWQYMWHRLMHENKALYRRFHSRHHRLYVPYAYGALYNDPFEGFLLDTLGAGVAQFLVQLTPRECIFLFCFSTLKTVDDHSGYRLPNDPFQMLFPNNTVYHDIHHQQWGIKNNFSQPFFVFWDKLFNTDYKFIDEYKHQQNQITLAKYKEFLAKKDRSKKKTE</sequence>
<comment type="subcellular location">
    <subcellularLocation>
        <location evidence="1">Membrane</location>
    </subcellularLocation>
</comment>